<evidence type="ECO:0000256" key="3">
    <source>
        <dbReference type="ARBA" id="ARBA00047591"/>
    </source>
</evidence>
<proteinExistence type="inferred from homology"/>
<evidence type="ECO:0000313" key="8">
    <source>
        <dbReference type="Proteomes" id="UP001383192"/>
    </source>
</evidence>
<dbReference type="InterPro" id="IPR002921">
    <property type="entry name" value="Fungal_lipase-type"/>
</dbReference>
<evidence type="ECO:0000256" key="5">
    <source>
        <dbReference type="SAM" id="SignalP"/>
    </source>
</evidence>
<evidence type="ECO:0000259" key="6">
    <source>
        <dbReference type="Pfam" id="PF01764"/>
    </source>
</evidence>
<feature type="signal peptide" evidence="5">
    <location>
        <begin position="1"/>
        <end position="22"/>
    </location>
</feature>
<feature type="domain" description="Fungal lipase-type" evidence="6">
    <location>
        <begin position="125"/>
        <end position="262"/>
    </location>
</feature>
<organism evidence="7 8">
    <name type="scientific">Paramarasmius palmivorus</name>
    <dbReference type="NCBI Taxonomy" id="297713"/>
    <lineage>
        <taxon>Eukaryota</taxon>
        <taxon>Fungi</taxon>
        <taxon>Dikarya</taxon>
        <taxon>Basidiomycota</taxon>
        <taxon>Agaricomycotina</taxon>
        <taxon>Agaricomycetes</taxon>
        <taxon>Agaricomycetidae</taxon>
        <taxon>Agaricales</taxon>
        <taxon>Marasmiineae</taxon>
        <taxon>Marasmiaceae</taxon>
        <taxon>Paramarasmius</taxon>
    </lineage>
</organism>
<evidence type="ECO:0000313" key="7">
    <source>
        <dbReference type="EMBL" id="KAK7038706.1"/>
    </source>
</evidence>
<dbReference type="Proteomes" id="UP001383192">
    <property type="component" value="Unassembled WGS sequence"/>
</dbReference>
<dbReference type="InterPro" id="IPR051218">
    <property type="entry name" value="Sec_MonoDiacylglyc_Lipase"/>
</dbReference>
<dbReference type="Pfam" id="PF01764">
    <property type="entry name" value="Lipase_3"/>
    <property type="match status" value="1"/>
</dbReference>
<evidence type="ECO:0000256" key="4">
    <source>
        <dbReference type="ARBA" id="ARBA00048461"/>
    </source>
</evidence>
<accession>A0AAW0CIN9</accession>
<dbReference type="PANTHER" id="PTHR45856">
    <property type="entry name" value="ALPHA/BETA-HYDROLASES SUPERFAMILY PROTEIN"/>
    <property type="match status" value="1"/>
</dbReference>
<dbReference type="GO" id="GO:0006629">
    <property type="term" value="P:lipid metabolic process"/>
    <property type="evidence" value="ECO:0007669"/>
    <property type="project" value="InterPro"/>
</dbReference>
<dbReference type="SUPFAM" id="SSF53474">
    <property type="entry name" value="alpha/beta-Hydrolases"/>
    <property type="match status" value="1"/>
</dbReference>
<reference evidence="7 8" key="1">
    <citation type="submission" date="2024-01" db="EMBL/GenBank/DDBJ databases">
        <title>A draft genome for a cacao thread blight-causing isolate of Paramarasmius palmivorus.</title>
        <authorList>
            <person name="Baruah I.K."/>
            <person name="Bukari Y."/>
            <person name="Amoako-Attah I."/>
            <person name="Meinhardt L.W."/>
            <person name="Bailey B.A."/>
            <person name="Cohen S.P."/>
        </authorList>
    </citation>
    <scope>NUCLEOTIDE SEQUENCE [LARGE SCALE GENOMIC DNA]</scope>
    <source>
        <strain evidence="7 8">GH-12</strain>
    </source>
</reference>
<comment type="catalytic activity">
    <reaction evidence="3">
        <text>a diacylglycerol + H2O = a monoacylglycerol + a fatty acid + H(+)</text>
        <dbReference type="Rhea" id="RHEA:32731"/>
        <dbReference type="ChEBI" id="CHEBI:15377"/>
        <dbReference type="ChEBI" id="CHEBI:15378"/>
        <dbReference type="ChEBI" id="CHEBI:17408"/>
        <dbReference type="ChEBI" id="CHEBI:18035"/>
        <dbReference type="ChEBI" id="CHEBI:28868"/>
    </reaction>
</comment>
<protein>
    <recommendedName>
        <fullName evidence="6">Fungal lipase-type domain-containing protein</fullName>
    </recommendedName>
</protein>
<dbReference type="EMBL" id="JAYKXP010000043">
    <property type="protein sequence ID" value="KAK7038706.1"/>
    <property type="molecule type" value="Genomic_DNA"/>
</dbReference>
<dbReference type="PANTHER" id="PTHR45856:SF25">
    <property type="entry name" value="FUNGAL LIPASE-LIKE DOMAIN-CONTAINING PROTEIN"/>
    <property type="match status" value="1"/>
</dbReference>
<dbReference type="AlphaFoldDB" id="A0AAW0CIN9"/>
<comment type="similarity">
    <text evidence="2">Belongs to the AB hydrolase superfamily. Lipase family. Class 3 subfamily.</text>
</comment>
<name>A0AAW0CIN9_9AGAR</name>
<comment type="catalytic activity">
    <reaction evidence="4">
        <text>a monoacylglycerol + H2O = glycerol + a fatty acid + H(+)</text>
        <dbReference type="Rhea" id="RHEA:15245"/>
        <dbReference type="ChEBI" id="CHEBI:15377"/>
        <dbReference type="ChEBI" id="CHEBI:15378"/>
        <dbReference type="ChEBI" id="CHEBI:17408"/>
        <dbReference type="ChEBI" id="CHEBI:17754"/>
        <dbReference type="ChEBI" id="CHEBI:28868"/>
    </reaction>
</comment>
<keyword evidence="1" id="KW-1015">Disulfide bond</keyword>
<keyword evidence="8" id="KW-1185">Reference proteome</keyword>
<comment type="caution">
    <text evidence="7">The sequence shown here is derived from an EMBL/GenBank/DDBJ whole genome shotgun (WGS) entry which is preliminary data.</text>
</comment>
<dbReference type="Gene3D" id="3.40.50.1820">
    <property type="entry name" value="alpha/beta hydrolase"/>
    <property type="match status" value="1"/>
</dbReference>
<dbReference type="CDD" id="cd00519">
    <property type="entry name" value="Lipase_3"/>
    <property type="match status" value="1"/>
</dbReference>
<feature type="chain" id="PRO_5043452015" description="Fungal lipase-type domain-containing protein" evidence="5">
    <location>
        <begin position="23"/>
        <end position="323"/>
    </location>
</feature>
<evidence type="ECO:0000256" key="2">
    <source>
        <dbReference type="ARBA" id="ARBA00043996"/>
    </source>
</evidence>
<gene>
    <name evidence="7" type="ORF">VNI00_010590</name>
</gene>
<keyword evidence="5" id="KW-0732">Signal</keyword>
<sequence length="323" mass="33866">MKTLSGTIVVVSTLLSALGVGAVPAPVLEARQSVTALSSAQISAFKPLSFFAGAGYCEPAKTLAWNCGVNCNANKDFKPVASGGNGGSIQFCKPGKYASEDDRHLTFSSSLGYVGFSPSLNTVIVAHQGTDVSEIESICTDARFFPRSLSTSLFPGVSSSVKVHSGFADVQEKTAAEILAAVKKTMSDNDTNSITTVGHSLGAAISLIDAVYLRRQLPNADIKTVAYGMPRVGNPEFANLVDSSTSLTRITNQDDFVPIIPGRGLGYRHPQGEVHITGSLAWNVCPGQDSTAKGCTIDDVPNIFVGNIFDHPGPYDGVDVSCD</sequence>
<dbReference type="InterPro" id="IPR029058">
    <property type="entry name" value="AB_hydrolase_fold"/>
</dbReference>
<evidence type="ECO:0000256" key="1">
    <source>
        <dbReference type="ARBA" id="ARBA00023157"/>
    </source>
</evidence>